<gene>
    <name evidence="2" type="ORF">DILT_LOCUS8238</name>
</gene>
<protein>
    <submittedName>
        <fullName evidence="2">Uncharacterized protein</fullName>
    </submittedName>
</protein>
<accession>A0A3P7LKZ6</accession>
<sequence>MDAAVDAKVQKPKAAVPLQEQQAISVEQTGDVSSAAAKKTITPEQDAEAVEPAQE</sequence>
<evidence type="ECO:0000256" key="1">
    <source>
        <dbReference type="SAM" id="MobiDB-lite"/>
    </source>
</evidence>
<keyword evidence="3" id="KW-1185">Reference proteome</keyword>
<name>A0A3P7LKZ6_DIBLA</name>
<reference evidence="2 3" key="1">
    <citation type="submission" date="2018-11" db="EMBL/GenBank/DDBJ databases">
        <authorList>
            <consortium name="Pathogen Informatics"/>
        </authorList>
    </citation>
    <scope>NUCLEOTIDE SEQUENCE [LARGE SCALE GENOMIC DNA]</scope>
</reference>
<evidence type="ECO:0000313" key="3">
    <source>
        <dbReference type="Proteomes" id="UP000281553"/>
    </source>
</evidence>
<organism evidence="2 3">
    <name type="scientific">Dibothriocephalus latus</name>
    <name type="common">Fish tapeworm</name>
    <name type="synonym">Diphyllobothrium latum</name>
    <dbReference type="NCBI Taxonomy" id="60516"/>
    <lineage>
        <taxon>Eukaryota</taxon>
        <taxon>Metazoa</taxon>
        <taxon>Spiralia</taxon>
        <taxon>Lophotrochozoa</taxon>
        <taxon>Platyhelminthes</taxon>
        <taxon>Cestoda</taxon>
        <taxon>Eucestoda</taxon>
        <taxon>Diphyllobothriidea</taxon>
        <taxon>Diphyllobothriidae</taxon>
        <taxon>Dibothriocephalus</taxon>
    </lineage>
</organism>
<feature type="compositionally biased region" description="Acidic residues" evidence="1">
    <location>
        <begin position="45"/>
        <end position="55"/>
    </location>
</feature>
<feature type="region of interest" description="Disordered" evidence="1">
    <location>
        <begin position="1"/>
        <end position="55"/>
    </location>
</feature>
<dbReference type="Proteomes" id="UP000281553">
    <property type="component" value="Unassembled WGS sequence"/>
</dbReference>
<dbReference type="EMBL" id="UYRU01053816">
    <property type="protein sequence ID" value="VDN12407.1"/>
    <property type="molecule type" value="Genomic_DNA"/>
</dbReference>
<feature type="compositionally biased region" description="Polar residues" evidence="1">
    <location>
        <begin position="19"/>
        <end position="32"/>
    </location>
</feature>
<evidence type="ECO:0000313" key="2">
    <source>
        <dbReference type="EMBL" id="VDN12407.1"/>
    </source>
</evidence>
<proteinExistence type="predicted"/>
<dbReference type="AlphaFoldDB" id="A0A3P7LKZ6"/>